<dbReference type="OMA" id="MTRGVHI"/>
<sequence>MKVDFRQLMVGYKSAKNLLNGIHSFIVHRPEMIYAILVLCLLGSCWPAMAQQGQKVEKDSLAKDQNTRLAGIYVKDGNENGQLRFLASGLTSSSSSSSSNSGLNSALNQYITNKQDMLEQLRPTSDTTTTGGVTGTTGTATGTTTSGSGSDLVSTTSQGAIYVHLGNSGSSSSSSSSSSTNAAINQVIYGSSPVAGLLPQIVGQAVSSRVRPGGQSNRRRVPARRRRVNKRRGSINNNQRRRRRGNKRGKNKAHVMVVRPNRG</sequence>
<dbReference type="eggNOG" id="ENOG502T91X">
    <property type="taxonomic scope" value="Eukaryota"/>
</dbReference>
<dbReference type="EMBL" id="CM000162">
    <property type="protein sequence ID" value="EDX01304.1"/>
    <property type="molecule type" value="Genomic_DNA"/>
</dbReference>
<accession>B4Q0T7</accession>
<reference evidence="2 3" key="2">
    <citation type="journal article" date="2007" name="PLoS Biol.">
        <title>Principles of genome evolution in the Drosophila melanogaster species group.</title>
        <authorList>
            <person name="Ranz J.M."/>
            <person name="Maurin D."/>
            <person name="Chan Y.S."/>
            <person name="von Grotthuss M."/>
            <person name="Hillier L.W."/>
            <person name="Roote J."/>
            <person name="Ashburner M."/>
            <person name="Bergman C.M."/>
        </authorList>
    </citation>
    <scope>NUCLEOTIDE SEQUENCE [LARGE SCALE GENOMIC DNA]</scope>
    <source>
        <strain evidence="3">Tai18E2 / Tucson 14021-0261.01</strain>
    </source>
</reference>
<dbReference type="HOGENOM" id="CLU_1181276_0_0_1"/>
<organism evidence="2 3">
    <name type="scientific">Drosophila yakuba</name>
    <name type="common">Fruit fly</name>
    <dbReference type="NCBI Taxonomy" id="7245"/>
    <lineage>
        <taxon>Eukaryota</taxon>
        <taxon>Metazoa</taxon>
        <taxon>Ecdysozoa</taxon>
        <taxon>Arthropoda</taxon>
        <taxon>Hexapoda</taxon>
        <taxon>Insecta</taxon>
        <taxon>Pterygota</taxon>
        <taxon>Neoptera</taxon>
        <taxon>Endopterygota</taxon>
        <taxon>Diptera</taxon>
        <taxon>Brachycera</taxon>
        <taxon>Muscomorpha</taxon>
        <taxon>Ephydroidea</taxon>
        <taxon>Drosophilidae</taxon>
        <taxon>Drosophila</taxon>
        <taxon>Sophophora</taxon>
    </lineage>
</organism>
<feature type="compositionally biased region" description="Low complexity" evidence="1">
    <location>
        <begin position="124"/>
        <end position="152"/>
    </location>
</feature>
<dbReference type="OrthoDB" id="8065428at2759"/>
<feature type="compositionally biased region" description="Basic residues" evidence="1">
    <location>
        <begin position="217"/>
        <end position="253"/>
    </location>
</feature>
<dbReference type="AlphaFoldDB" id="B4Q0T7"/>
<dbReference type="PhylomeDB" id="B4Q0T7"/>
<feature type="region of interest" description="Disordered" evidence="1">
    <location>
        <begin position="123"/>
        <end position="152"/>
    </location>
</feature>
<reference evidence="2 3" key="1">
    <citation type="journal article" date="2007" name="Nature">
        <title>Evolution of genes and genomes on the Drosophila phylogeny.</title>
        <authorList>
            <consortium name="Drosophila 12 Genomes Consortium"/>
            <person name="Clark A.G."/>
            <person name="Eisen M.B."/>
            <person name="Smith D.R."/>
            <person name="Bergman C.M."/>
            <person name="Oliver B."/>
            <person name="Markow T.A."/>
            <person name="Kaufman T.C."/>
            <person name="Kellis M."/>
            <person name="Gelbart W."/>
            <person name="Iyer V.N."/>
            <person name="Pollard D.A."/>
            <person name="Sackton T.B."/>
            <person name="Larracuente A.M."/>
            <person name="Singh N.D."/>
            <person name="Abad J.P."/>
            <person name="Abt D.N."/>
            <person name="Adryan B."/>
            <person name="Aguade M."/>
            <person name="Akashi H."/>
            <person name="Anderson W.W."/>
            <person name="Aquadro C.F."/>
            <person name="Ardell D.H."/>
            <person name="Arguello R."/>
            <person name="Artieri C.G."/>
            <person name="Barbash D.A."/>
            <person name="Barker D."/>
            <person name="Barsanti P."/>
            <person name="Batterham P."/>
            <person name="Batzoglou S."/>
            <person name="Begun D."/>
            <person name="Bhutkar A."/>
            <person name="Blanco E."/>
            <person name="Bosak S.A."/>
            <person name="Bradley R.K."/>
            <person name="Brand A.D."/>
            <person name="Brent M.R."/>
            <person name="Brooks A.N."/>
            <person name="Brown R.H."/>
            <person name="Butlin R.K."/>
            <person name="Caggese C."/>
            <person name="Calvi B.R."/>
            <person name="Bernardo de Carvalho A."/>
            <person name="Caspi A."/>
            <person name="Castrezana S."/>
            <person name="Celniker S.E."/>
            <person name="Chang J.L."/>
            <person name="Chapple C."/>
            <person name="Chatterji S."/>
            <person name="Chinwalla A."/>
            <person name="Civetta A."/>
            <person name="Clifton S.W."/>
            <person name="Comeron J.M."/>
            <person name="Costello J.C."/>
            <person name="Coyne J.A."/>
            <person name="Daub J."/>
            <person name="David R.G."/>
            <person name="Delcher A.L."/>
            <person name="Delehaunty K."/>
            <person name="Do C.B."/>
            <person name="Ebling H."/>
            <person name="Edwards K."/>
            <person name="Eickbush T."/>
            <person name="Evans J.D."/>
            <person name="Filipski A."/>
            <person name="Findeiss S."/>
            <person name="Freyhult E."/>
            <person name="Fulton L."/>
            <person name="Fulton R."/>
            <person name="Garcia A.C."/>
            <person name="Gardiner A."/>
            <person name="Garfield D.A."/>
            <person name="Garvin B.E."/>
            <person name="Gibson G."/>
            <person name="Gilbert D."/>
            <person name="Gnerre S."/>
            <person name="Godfrey J."/>
            <person name="Good R."/>
            <person name="Gotea V."/>
            <person name="Gravely B."/>
            <person name="Greenberg A.J."/>
            <person name="Griffiths-Jones S."/>
            <person name="Gross S."/>
            <person name="Guigo R."/>
            <person name="Gustafson E.A."/>
            <person name="Haerty W."/>
            <person name="Hahn M.W."/>
            <person name="Halligan D.L."/>
            <person name="Halpern A.L."/>
            <person name="Halter G.M."/>
            <person name="Han M.V."/>
            <person name="Heger A."/>
            <person name="Hillier L."/>
            <person name="Hinrichs A.S."/>
            <person name="Holmes I."/>
            <person name="Hoskins R.A."/>
            <person name="Hubisz M.J."/>
            <person name="Hultmark D."/>
            <person name="Huntley M.A."/>
            <person name="Jaffe D.B."/>
            <person name="Jagadeeshan S."/>
            <person name="Jeck W.R."/>
            <person name="Johnson J."/>
            <person name="Jones C.D."/>
            <person name="Jordan W.C."/>
            <person name="Karpen G.H."/>
            <person name="Kataoka E."/>
            <person name="Keightley P.D."/>
            <person name="Kheradpour P."/>
            <person name="Kirkness E.F."/>
            <person name="Koerich L.B."/>
            <person name="Kristiansen K."/>
            <person name="Kudrna D."/>
            <person name="Kulathinal R.J."/>
            <person name="Kumar S."/>
            <person name="Kwok R."/>
            <person name="Lander E."/>
            <person name="Langley C.H."/>
            <person name="Lapoint R."/>
            <person name="Lazzaro B.P."/>
            <person name="Lee S.J."/>
            <person name="Levesque L."/>
            <person name="Li R."/>
            <person name="Lin C.F."/>
            <person name="Lin M.F."/>
            <person name="Lindblad-Toh K."/>
            <person name="Llopart A."/>
            <person name="Long M."/>
            <person name="Low L."/>
            <person name="Lozovsky E."/>
            <person name="Lu J."/>
            <person name="Luo M."/>
            <person name="Machado C.A."/>
            <person name="Makalowski W."/>
            <person name="Marzo M."/>
            <person name="Matsuda M."/>
            <person name="Matzkin L."/>
            <person name="McAllister B."/>
            <person name="McBride C.S."/>
            <person name="McKernan B."/>
            <person name="McKernan K."/>
            <person name="Mendez-Lago M."/>
            <person name="Minx P."/>
            <person name="Mollenhauer M.U."/>
            <person name="Montooth K."/>
            <person name="Mount S.M."/>
            <person name="Mu X."/>
            <person name="Myers E."/>
            <person name="Negre B."/>
            <person name="Newfeld S."/>
            <person name="Nielsen R."/>
            <person name="Noor M.A."/>
            <person name="O'Grady P."/>
            <person name="Pachter L."/>
            <person name="Papaceit M."/>
            <person name="Parisi M.J."/>
            <person name="Parisi M."/>
            <person name="Parts L."/>
            <person name="Pedersen J.S."/>
            <person name="Pesole G."/>
            <person name="Phillippy A.M."/>
            <person name="Ponting C.P."/>
            <person name="Pop M."/>
            <person name="Porcelli D."/>
            <person name="Powell J.R."/>
            <person name="Prohaska S."/>
            <person name="Pruitt K."/>
            <person name="Puig M."/>
            <person name="Quesneville H."/>
            <person name="Ram K.R."/>
            <person name="Rand D."/>
            <person name="Rasmussen M.D."/>
            <person name="Reed L.K."/>
            <person name="Reenan R."/>
            <person name="Reily A."/>
            <person name="Remington K.A."/>
            <person name="Rieger T.T."/>
            <person name="Ritchie M.G."/>
            <person name="Robin C."/>
            <person name="Rogers Y.H."/>
            <person name="Rohde C."/>
            <person name="Rozas J."/>
            <person name="Rubenfield M.J."/>
            <person name="Ruiz A."/>
            <person name="Russo S."/>
            <person name="Salzberg S.L."/>
            <person name="Sanchez-Gracia A."/>
            <person name="Saranga D.J."/>
            <person name="Sato H."/>
            <person name="Schaeffer S.W."/>
            <person name="Schatz M.C."/>
            <person name="Schlenke T."/>
            <person name="Schwartz R."/>
            <person name="Segarra C."/>
            <person name="Singh R.S."/>
            <person name="Sirot L."/>
            <person name="Sirota M."/>
            <person name="Sisneros N.B."/>
            <person name="Smith C.D."/>
            <person name="Smith T.F."/>
            <person name="Spieth J."/>
            <person name="Stage D.E."/>
            <person name="Stark A."/>
            <person name="Stephan W."/>
            <person name="Strausberg R.L."/>
            <person name="Strempel S."/>
            <person name="Sturgill D."/>
            <person name="Sutton G."/>
            <person name="Sutton G.G."/>
            <person name="Tao W."/>
            <person name="Teichmann S."/>
            <person name="Tobari Y.N."/>
            <person name="Tomimura Y."/>
            <person name="Tsolas J.M."/>
            <person name="Valente V.L."/>
            <person name="Venter E."/>
            <person name="Venter J.C."/>
            <person name="Vicario S."/>
            <person name="Vieira F.G."/>
            <person name="Vilella A.J."/>
            <person name="Villasante A."/>
            <person name="Walenz B."/>
            <person name="Wang J."/>
            <person name="Wasserman M."/>
            <person name="Watts T."/>
            <person name="Wilson D."/>
            <person name="Wilson R.K."/>
            <person name="Wing R.A."/>
            <person name="Wolfner M.F."/>
            <person name="Wong A."/>
            <person name="Wong G.K."/>
            <person name="Wu C.I."/>
            <person name="Wu G."/>
            <person name="Yamamoto D."/>
            <person name="Yang H.P."/>
            <person name="Yang S.P."/>
            <person name="Yorke J.A."/>
            <person name="Yoshida K."/>
            <person name="Zdobnov E."/>
            <person name="Zhang P."/>
            <person name="Zhang Y."/>
            <person name="Zimin A.V."/>
            <person name="Baldwin J."/>
            <person name="Abdouelleil A."/>
            <person name="Abdulkadir J."/>
            <person name="Abebe A."/>
            <person name="Abera B."/>
            <person name="Abreu J."/>
            <person name="Acer S.C."/>
            <person name="Aftuck L."/>
            <person name="Alexander A."/>
            <person name="An P."/>
            <person name="Anderson E."/>
            <person name="Anderson S."/>
            <person name="Arachi H."/>
            <person name="Azer M."/>
            <person name="Bachantsang P."/>
            <person name="Barry A."/>
            <person name="Bayul T."/>
            <person name="Berlin A."/>
            <person name="Bessette D."/>
            <person name="Bloom T."/>
            <person name="Blye J."/>
            <person name="Boguslavskiy L."/>
            <person name="Bonnet C."/>
            <person name="Boukhgalter B."/>
            <person name="Bourzgui I."/>
            <person name="Brown A."/>
            <person name="Cahill P."/>
            <person name="Channer S."/>
            <person name="Cheshatsang Y."/>
            <person name="Chuda L."/>
            <person name="Citroen M."/>
            <person name="Collymore A."/>
            <person name="Cooke P."/>
            <person name="Costello M."/>
            <person name="D'Aco K."/>
            <person name="Daza R."/>
            <person name="De Haan G."/>
            <person name="DeGray S."/>
            <person name="DeMaso C."/>
            <person name="Dhargay N."/>
            <person name="Dooley K."/>
            <person name="Dooley E."/>
            <person name="Doricent M."/>
            <person name="Dorje P."/>
            <person name="Dorjee K."/>
            <person name="Dupes A."/>
            <person name="Elong R."/>
            <person name="Falk J."/>
            <person name="Farina A."/>
            <person name="Faro S."/>
            <person name="Ferguson D."/>
            <person name="Fisher S."/>
            <person name="Foley C.D."/>
            <person name="Franke A."/>
            <person name="Friedrich D."/>
            <person name="Gadbois L."/>
            <person name="Gearin G."/>
            <person name="Gearin C.R."/>
            <person name="Giannoukos G."/>
            <person name="Goode T."/>
            <person name="Graham J."/>
            <person name="Grandbois E."/>
            <person name="Grewal S."/>
            <person name="Gyaltsen K."/>
            <person name="Hafez N."/>
            <person name="Hagos B."/>
            <person name="Hall J."/>
            <person name="Henson C."/>
            <person name="Hollinger A."/>
            <person name="Honan T."/>
            <person name="Huard M.D."/>
            <person name="Hughes L."/>
            <person name="Hurhula B."/>
            <person name="Husby M.E."/>
            <person name="Kamat A."/>
            <person name="Kanga B."/>
            <person name="Kashin S."/>
            <person name="Khazanovich D."/>
            <person name="Kisner P."/>
            <person name="Lance K."/>
            <person name="Lara M."/>
            <person name="Lee W."/>
            <person name="Lennon N."/>
            <person name="Letendre F."/>
            <person name="LeVine R."/>
            <person name="Lipovsky A."/>
            <person name="Liu X."/>
            <person name="Liu J."/>
            <person name="Liu S."/>
            <person name="Lokyitsang T."/>
            <person name="Lokyitsang Y."/>
            <person name="Lubonja R."/>
            <person name="Lui A."/>
            <person name="MacDonald P."/>
            <person name="Magnisalis V."/>
            <person name="Maru K."/>
            <person name="Matthews C."/>
            <person name="McCusker W."/>
            <person name="McDonough S."/>
            <person name="Mehta T."/>
            <person name="Meldrim J."/>
            <person name="Meneus L."/>
            <person name="Mihai O."/>
            <person name="Mihalev A."/>
            <person name="Mihova T."/>
            <person name="Mittelman R."/>
            <person name="Mlenga V."/>
            <person name="Montmayeur A."/>
            <person name="Mulrain L."/>
            <person name="Navidi A."/>
            <person name="Naylor J."/>
            <person name="Negash T."/>
            <person name="Nguyen T."/>
            <person name="Nguyen N."/>
            <person name="Nicol R."/>
            <person name="Norbu C."/>
            <person name="Norbu N."/>
            <person name="Novod N."/>
            <person name="O'Neill B."/>
            <person name="Osman S."/>
            <person name="Markiewicz E."/>
            <person name="Oyono O.L."/>
            <person name="Patti C."/>
            <person name="Phunkhang P."/>
            <person name="Pierre F."/>
            <person name="Priest M."/>
            <person name="Raghuraman S."/>
            <person name="Rege F."/>
            <person name="Reyes R."/>
            <person name="Rise C."/>
            <person name="Rogov P."/>
            <person name="Ross K."/>
            <person name="Ryan E."/>
            <person name="Settipalli S."/>
            <person name="Shea T."/>
            <person name="Sherpa N."/>
            <person name="Shi L."/>
            <person name="Shih D."/>
            <person name="Sparrow T."/>
            <person name="Spaulding J."/>
            <person name="Stalker J."/>
            <person name="Stange-Thomann N."/>
            <person name="Stavropoulos S."/>
            <person name="Stone C."/>
            <person name="Strader C."/>
            <person name="Tesfaye S."/>
            <person name="Thomson T."/>
            <person name="Thoulutsang Y."/>
            <person name="Thoulutsang D."/>
            <person name="Topham K."/>
            <person name="Topping I."/>
            <person name="Tsamla T."/>
            <person name="Vassiliev H."/>
            <person name="Vo A."/>
            <person name="Wangchuk T."/>
            <person name="Wangdi T."/>
            <person name="Weiand M."/>
            <person name="Wilkinson J."/>
            <person name="Wilson A."/>
            <person name="Yadav S."/>
            <person name="Young G."/>
            <person name="Yu Q."/>
            <person name="Zembek L."/>
            <person name="Zhong D."/>
            <person name="Zimmer A."/>
            <person name="Zwirko Z."/>
            <person name="Jaffe D.B."/>
            <person name="Alvarez P."/>
            <person name="Brockman W."/>
            <person name="Butler J."/>
            <person name="Chin C."/>
            <person name="Gnerre S."/>
            <person name="Grabherr M."/>
            <person name="Kleber M."/>
            <person name="Mauceli E."/>
            <person name="MacCallum I."/>
        </authorList>
    </citation>
    <scope>NUCLEOTIDE SEQUENCE [LARGE SCALE GENOMIC DNA]</scope>
    <source>
        <strain evidence="3">Tai18E2 / Tucson 14021-0261.01</strain>
    </source>
</reference>
<dbReference type="KEGG" id="dya:Dyak_GE16908"/>
<feature type="region of interest" description="Disordered" evidence="1">
    <location>
        <begin position="207"/>
        <end position="253"/>
    </location>
</feature>
<evidence type="ECO:0000256" key="1">
    <source>
        <dbReference type="SAM" id="MobiDB-lite"/>
    </source>
</evidence>
<proteinExistence type="predicted"/>
<protein>
    <submittedName>
        <fullName evidence="2">Uncharacterized protein</fullName>
    </submittedName>
</protein>
<gene>
    <name evidence="2" type="primary">Dyak\GE16908</name>
    <name evidence="2" type="synonym">dyak_GLEANR_18285</name>
    <name evidence="2" type="synonym">GE16908</name>
    <name evidence="2" type="ORF">Dyak_GE16908</name>
</gene>
<evidence type="ECO:0000313" key="3">
    <source>
        <dbReference type="Proteomes" id="UP000002282"/>
    </source>
</evidence>
<evidence type="ECO:0000313" key="2">
    <source>
        <dbReference type="EMBL" id="EDX01304.1"/>
    </source>
</evidence>
<dbReference type="Proteomes" id="UP000002282">
    <property type="component" value="Chromosome X"/>
</dbReference>
<name>B4Q0T7_DROYA</name>
<keyword evidence="3" id="KW-1185">Reference proteome</keyword>